<keyword evidence="4" id="KW-1185">Reference proteome</keyword>
<accession>A0ABU9YQN8</accession>
<gene>
    <name evidence="3" type="ORF">WG926_22670</name>
</gene>
<protein>
    <submittedName>
        <fullName evidence="3">PrpF domain-containing protein</fullName>
    </submittedName>
</protein>
<proteinExistence type="inferred from homology"/>
<comment type="similarity">
    <text evidence="1">Belongs to the PrpF family.</text>
</comment>
<reference evidence="3 4" key="1">
    <citation type="submission" date="2024-03" db="EMBL/GenBank/DDBJ databases">
        <title>High-quality draft genome sequencing of Tistrella sp. BH-R2-4.</title>
        <authorList>
            <person name="Dong C."/>
        </authorList>
    </citation>
    <scope>NUCLEOTIDE SEQUENCE [LARGE SCALE GENOMIC DNA]</scope>
    <source>
        <strain evidence="3 4">BH-R2-4</strain>
    </source>
</reference>
<dbReference type="EMBL" id="JBBKTW010000009">
    <property type="protein sequence ID" value="MEN2991134.1"/>
    <property type="molecule type" value="Genomic_DNA"/>
</dbReference>
<evidence type="ECO:0000313" key="3">
    <source>
        <dbReference type="EMBL" id="MEN2991134.1"/>
    </source>
</evidence>
<dbReference type="InterPro" id="IPR007400">
    <property type="entry name" value="PrpF-like"/>
</dbReference>
<dbReference type="Proteomes" id="UP001413721">
    <property type="component" value="Unassembled WGS sequence"/>
</dbReference>
<evidence type="ECO:0000256" key="2">
    <source>
        <dbReference type="ARBA" id="ARBA00023235"/>
    </source>
</evidence>
<dbReference type="SUPFAM" id="SSF54506">
    <property type="entry name" value="Diaminopimelate epimerase-like"/>
    <property type="match status" value="2"/>
</dbReference>
<dbReference type="Gene3D" id="3.10.310.10">
    <property type="entry name" value="Diaminopimelate Epimerase, Chain A, domain 1"/>
    <property type="match status" value="2"/>
</dbReference>
<dbReference type="PANTHER" id="PTHR43709">
    <property type="entry name" value="ACONITATE ISOMERASE-RELATED"/>
    <property type="match status" value="1"/>
</dbReference>
<comment type="caution">
    <text evidence="3">The sequence shown here is derived from an EMBL/GenBank/DDBJ whole genome shotgun (WGS) entry which is preliminary data.</text>
</comment>
<evidence type="ECO:0000256" key="1">
    <source>
        <dbReference type="ARBA" id="ARBA00007673"/>
    </source>
</evidence>
<dbReference type="PANTHER" id="PTHR43709:SF2">
    <property type="entry name" value="DUF453 DOMAIN PROTEIN (AFU_ORTHOLOGUE AFUA_6G00360)"/>
    <property type="match status" value="1"/>
</dbReference>
<sequence>MQDDEVIEIPTVLMRGGTSKALFFHETDLPPAGVARDRLLLRAMGSPDLMQIDGLGGSRLVTSKVAIIRPSDRPDADVIYTFAQVDTDRAIIGYEGNCGNISSAVAPFAVNEGVVTADGPEMTVRIWNTNTDKILRARVQVVNGKARVLGDCAIPGVPGTGAPVMMDYADTVGAGTGRLFPSGAVAETLILSDGSRVRITLCDVGNPGVFIRAEDLGMDGSELPDRISADAALAARISEVQARAGVACGYWDDWRAVDRPGLPQALLVMPPNGFRTSDGQALDAGRMDVWGRMFFLGKCHDSMSGTGSMCFAAASAVPGTVVADAAGTGRIAGGRLVIGHPLGAMTVEVAPLAAADPMETRFERLGFARTARRLMAGTLYIPRDDWPEPVGVVGATG</sequence>
<keyword evidence="2" id="KW-0413">Isomerase</keyword>
<name>A0ABU9YQN8_9PROT</name>
<dbReference type="RefSeq" id="WP_345938353.1">
    <property type="nucleotide sequence ID" value="NZ_JBBKTW010000009.1"/>
</dbReference>
<dbReference type="Pfam" id="PF04303">
    <property type="entry name" value="PrpF"/>
    <property type="match status" value="1"/>
</dbReference>
<organism evidence="3 4">
    <name type="scientific">Tistrella arctica</name>
    <dbReference type="NCBI Taxonomy" id="3133430"/>
    <lineage>
        <taxon>Bacteria</taxon>
        <taxon>Pseudomonadati</taxon>
        <taxon>Pseudomonadota</taxon>
        <taxon>Alphaproteobacteria</taxon>
        <taxon>Geminicoccales</taxon>
        <taxon>Geminicoccaceae</taxon>
        <taxon>Tistrella</taxon>
    </lineage>
</organism>
<evidence type="ECO:0000313" key="4">
    <source>
        <dbReference type="Proteomes" id="UP001413721"/>
    </source>
</evidence>